<keyword evidence="6 10" id="KW-0812">Transmembrane</keyword>
<reference evidence="11 12" key="1">
    <citation type="journal article" date="2012" name="Fungal Genet. Biol.">
        <title>The genome of the xerotolerant mold Wallemia sebi reveals adaptations to osmotic stress and suggests cryptic sexual reproduction.</title>
        <authorList>
            <person name="Padamsee M."/>
            <person name="Kumar T.K.A."/>
            <person name="Riley R."/>
            <person name="Binder M."/>
            <person name="Boyd A."/>
            <person name="Calvo A.M."/>
            <person name="Furukawa K."/>
            <person name="Hesse C."/>
            <person name="Hohmann S."/>
            <person name="James T.Y."/>
            <person name="LaButti K."/>
            <person name="Lapidus A."/>
            <person name="Lindquist E."/>
            <person name="Lucas S."/>
            <person name="Miller K."/>
            <person name="Shantappa S."/>
            <person name="Grigoriev I.V."/>
            <person name="Hibbett D.S."/>
            <person name="McLaughlin D.J."/>
            <person name="Spatafora J.W."/>
            <person name="Aime M.C."/>
        </authorList>
    </citation>
    <scope>NUCLEOTIDE SEQUENCE [LARGE SCALE GENOMIC DNA]</scope>
    <source>
        <strain evidence="12">ATCC MYA-4683 / CBS 633.66</strain>
    </source>
</reference>
<feature type="transmembrane region" description="Helical" evidence="10">
    <location>
        <begin position="247"/>
        <end position="270"/>
    </location>
</feature>
<accession>I4Y985</accession>
<dbReference type="AlphaFoldDB" id="I4Y985"/>
<evidence type="ECO:0000313" key="11">
    <source>
        <dbReference type="EMBL" id="EIM20527.1"/>
    </source>
</evidence>
<dbReference type="EC" id="2.4.1.-" evidence="10"/>
<evidence type="ECO:0000256" key="5">
    <source>
        <dbReference type="ARBA" id="ARBA00022679"/>
    </source>
</evidence>
<dbReference type="GO" id="GO:0000026">
    <property type="term" value="F:alpha-1,2-mannosyltransferase activity"/>
    <property type="evidence" value="ECO:0007669"/>
    <property type="project" value="TreeGrafter"/>
</dbReference>
<feature type="transmembrane region" description="Helical" evidence="10">
    <location>
        <begin position="148"/>
        <end position="174"/>
    </location>
</feature>
<keyword evidence="5" id="KW-0808">Transferase</keyword>
<feature type="transmembrane region" description="Helical" evidence="10">
    <location>
        <begin position="98"/>
        <end position="117"/>
    </location>
</feature>
<dbReference type="OMA" id="PRDMHAK"/>
<comment type="pathway">
    <text evidence="2">Protein modification; protein glycosylation.</text>
</comment>
<evidence type="ECO:0000256" key="10">
    <source>
        <dbReference type="RuleBase" id="RU363075"/>
    </source>
</evidence>
<feature type="transmembrane region" description="Helical" evidence="10">
    <location>
        <begin position="194"/>
        <end position="216"/>
    </location>
</feature>
<dbReference type="OrthoDB" id="497541at2759"/>
<dbReference type="GeneID" id="18474204"/>
<feature type="transmembrane region" description="Helical" evidence="10">
    <location>
        <begin position="40"/>
        <end position="59"/>
    </location>
</feature>
<evidence type="ECO:0000256" key="9">
    <source>
        <dbReference type="ARBA" id="ARBA00023136"/>
    </source>
</evidence>
<dbReference type="GO" id="GO:0006487">
    <property type="term" value="P:protein N-linked glycosylation"/>
    <property type="evidence" value="ECO:0007669"/>
    <property type="project" value="TreeGrafter"/>
</dbReference>
<sequence>MNSIITDCDESYNYWESMHYLTHHNGFQTWEYSPVYSIRSWFYIIINSPIAFMLSYFGADKRIAFFGTRSYLGLLSSVIEASFYSSVCQTFNPRVGRYLLAFLIGSAGMYISAIALLPSSFTLYTTTLGYAFAIKPSTVSKDGFKRCLFATLSFAFGAIAGWPFALTLAGPFVIEQLFMYTGGQSIFKKRLEQFIKAVVVASLLFIPVVAIDSLYYGKLTVVPLNIIEYNIFSENGPTLYGVEPPHFYVLNLLLNFNFVFLLAVASLPLAALFERKYLTFVTIRLLPFYGWFALLSLQPHKEERFMFPSYALLCLNAAVGLYYLRTLISTSYSHLVKRLTKSSKVVISSNIIARTLTVSIVIISIVLSVMRILAMQQYYHAPIDILFEFSEKELSTRTHLNERQITLCYGKDWYRFPSSYLIPQNVDVQFIESEFDGILPSHWPQNSEGLLNNIRRIPPNMNDQNKQERDRFVPVDSCDYIVDVVLPSTTFSELEPDFANSNDWTIATSLPILDASLSHIATRTLYLPFNFWQKRNTFGEIRLLRRMN</sequence>
<comment type="similarity">
    <text evidence="3 10">Belongs to the glycosyltransferase 22 family.</text>
</comment>
<protein>
    <recommendedName>
        <fullName evidence="10">Mannosyltransferase</fullName>
        <ecNumber evidence="10">2.4.1.-</ecNumber>
    </recommendedName>
</protein>
<dbReference type="HOGENOM" id="CLU_018152_1_1_1"/>
<dbReference type="Proteomes" id="UP000005242">
    <property type="component" value="Unassembled WGS sequence"/>
</dbReference>
<keyword evidence="4 10" id="KW-0328">Glycosyltransferase</keyword>
<evidence type="ECO:0000256" key="2">
    <source>
        <dbReference type="ARBA" id="ARBA00004922"/>
    </source>
</evidence>
<dbReference type="InterPro" id="IPR005599">
    <property type="entry name" value="GPI_mannosylTrfase"/>
</dbReference>
<dbReference type="InParanoid" id="I4Y985"/>
<keyword evidence="8 10" id="KW-1133">Transmembrane helix</keyword>
<organism evidence="11 12">
    <name type="scientific">Wallemia mellicola (strain ATCC MYA-4683 / CBS 633.66)</name>
    <name type="common">Wallemia sebi (CBS 633.66)</name>
    <dbReference type="NCBI Taxonomy" id="671144"/>
    <lineage>
        <taxon>Eukaryota</taxon>
        <taxon>Fungi</taxon>
        <taxon>Dikarya</taxon>
        <taxon>Basidiomycota</taxon>
        <taxon>Wallemiomycotina</taxon>
        <taxon>Wallemiomycetes</taxon>
        <taxon>Wallemiales</taxon>
        <taxon>Wallemiaceae</taxon>
        <taxon>Wallemia</taxon>
    </lineage>
</organism>
<proteinExistence type="inferred from homology"/>
<dbReference type="Pfam" id="PF03901">
    <property type="entry name" value="Glyco_transf_22"/>
    <property type="match status" value="1"/>
</dbReference>
<evidence type="ECO:0000256" key="7">
    <source>
        <dbReference type="ARBA" id="ARBA00022824"/>
    </source>
</evidence>
<evidence type="ECO:0000256" key="3">
    <source>
        <dbReference type="ARBA" id="ARBA00007063"/>
    </source>
</evidence>
<gene>
    <name evidence="11" type="ORF">WALSEDRAFT_60847</name>
</gene>
<feature type="transmembrane region" description="Helical" evidence="10">
    <location>
        <begin position="307"/>
        <end position="324"/>
    </location>
</feature>
<feature type="transmembrane region" description="Helical" evidence="10">
    <location>
        <begin position="277"/>
        <end position="295"/>
    </location>
</feature>
<name>I4Y985_WALMC</name>
<dbReference type="GO" id="GO:0005789">
    <property type="term" value="C:endoplasmic reticulum membrane"/>
    <property type="evidence" value="ECO:0007669"/>
    <property type="project" value="UniProtKB-SubCell"/>
</dbReference>
<dbReference type="KEGG" id="wse:WALSEDRAFT_60847"/>
<keyword evidence="7 10" id="KW-0256">Endoplasmic reticulum</keyword>
<keyword evidence="9 10" id="KW-0472">Membrane</keyword>
<dbReference type="RefSeq" id="XP_006959324.1">
    <property type="nucleotide sequence ID" value="XM_006959262.1"/>
</dbReference>
<feature type="transmembrane region" description="Helical" evidence="10">
    <location>
        <begin position="345"/>
        <end position="370"/>
    </location>
</feature>
<dbReference type="PANTHER" id="PTHR22760:SF2">
    <property type="entry name" value="ALPHA-1,2-MANNOSYLTRANSFERASE ALG9"/>
    <property type="match status" value="1"/>
</dbReference>
<dbReference type="EMBL" id="JH668238">
    <property type="protein sequence ID" value="EIM20527.1"/>
    <property type="molecule type" value="Genomic_DNA"/>
</dbReference>
<comment type="subcellular location">
    <subcellularLocation>
        <location evidence="1 10">Endoplasmic reticulum membrane</location>
        <topology evidence="1 10">Multi-pass membrane protein</topology>
    </subcellularLocation>
</comment>
<dbReference type="eggNOG" id="KOG2515">
    <property type="taxonomic scope" value="Eukaryota"/>
</dbReference>
<evidence type="ECO:0000256" key="6">
    <source>
        <dbReference type="ARBA" id="ARBA00022692"/>
    </source>
</evidence>
<evidence type="ECO:0000256" key="4">
    <source>
        <dbReference type="ARBA" id="ARBA00022676"/>
    </source>
</evidence>
<dbReference type="FunCoup" id="I4Y985">
    <property type="interactions" value="537"/>
</dbReference>
<dbReference type="UniPathway" id="UPA00378"/>
<keyword evidence="12" id="KW-1185">Reference proteome</keyword>
<dbReference type="PANTHER" id="PTHR22760">
    <property type="entry name" value="GLYCOSYLTRANSFERASE"/>
    <property type="match status" value="1"/>
</dbReference>
<evidence type="ECO:0000256" key="8">
    <source>
        <dbReference type="ARBA" id="ARBA00022989"/>
    </source>
</evidence>
<dbReference type="STRING" id="671144.I4Y985"/>
<evidence type="ECO:0000313" key="12">
    <source>
        <dbReference type="Proteomes" id="UP000005242"/>
    </source>
</evidence>
<evidence type="ECO:0000256" key="1">
    <source>
        <dbReference type="ARBA" id="ARBA00004477"/>
    </source>
</evidence>